<dbReference type="Gene3D" id="3.40.1280.10">
    <property type="match status" value="1"/>
</dbReference>
<dbReference type="STRING" id="36842.SAMN02194393_00831"/>
<dbReference type="InterPro" id="IPR029028">
    <property type="entry name" value="Alpha/beta_knot_MTases"/>
</dbReference>
<feature type="domain" description="RNA 2-O ribose methyltransferase substrate binding" evidence="4">
    <location>
        <begin position="32"/>
        <end position="108"/>
    </location>
</feature>
<dbReference type="GO" id="GO:0005737">
    <property type="term" value="C:cytoplasm"/>
    <property type="evidence" value="ECO:0007669"/>
    <property type="project" value="UniProtKB-ARBA"/>
</dbReference>
<keyword evidence="2 5" id="KW-0489">Methyltransferase</keyword>
<dbReference type="InterPro" id="IPR051259">
    <property type="entry name" value="rRNA_Methyltransferase"/>
</dbReference>
<evidence type="ECO:0000256" key="1">
    <source>
        <dbReference type="ARBA" id="ARBA00007228"/>
    </source>
</evidence>
<dbReference type="CDD" id="cd18095">
    <property type="entry name" value="SpoU-like_rRNA-MTase"/>
    <property type="match status" value="1"/>
</dbReference>
<dbReference type="Pfam" id="PF22435">
    <property type="entry name" value="MRM3-like_sub_bind"/>
    <property type="match status" value="1"/>
</dbReference>
<name>A0A1T5IWT5_9FIRM</name>
<dbReference type="SUPFAM" id="SSF55315">
    <property type="entry name" value="L30e-like"/>
    <property type="match status" value="1"/>
</dbReference>
<dbReference type="EMBL" id="FUZT01000001">
    <property type="protein sequence ID" value="SKC43581.1"/>
    <property type="molecule type" value="Genomic_DNA"/>
</dbReference>
<dbReference type="PANTHER" id="PTHR43191">
    <property type="entry name" value="RRNA METHYLTRANSFERASE 3"/>
    <property type="match status" value="1"/>
</dbReference>
<dbReference type="OrthoDB" id="9785673at2"/>
<gene>
    <name evidence="5" type="ORF">SAMN02194393_00831</name>
</gene>
<evidence type="ECO:0000256" key="2">
    <source>
        <dbReference type="ARBA" id="ARBA00022603"/>
    </source>
</evidence>
<evidence type="ECO:0000259" key="4">
    <source>
        <dbReference type="SMART" id="SM00967"/>
    </source>
</evidence>
<keyword evidence="6" id="KW-1185">Reference proteome</keyword>
<accession>A0A1T5IWT5</accession>
<dbReference type="GO" id="GO:0003723">
    <property type="term" value="F:RNA binding"/>
    <property type="evidence" value="ECO:0007669"/>
    <property type="project" value="InterPro"/>
</dbReference>
<keyword evidence="3 5" id="KW-0808">Transferase</keyword>
<evidence type="ECO:0000313" key="6">
    <source>
        <dbReference type="Proteomes" id="UP000190285"/>
    </source>
</evidence>
<dbReference type="Proteomes" id="UP000190285">
    <property type="component" value="Unassembled WGS sequence"/>
</dbReference>
<dbReference type="InterPro" id="IPR004441">
    <property type="entry name" value="rRNA_MeTrfase_TrmH"/>
</dbReference>
<dbReference type="InterPro" id="IPR013123">
    <property type="entry name" value="SpoU_subst-bd"/>
</dbReference>
<dbReference type="GO" id="GO:0032259">
    <property type="term" value="P:methylation"/>
    <property type="evidence" value="ECO:0007669"/>
    <property type="project" value="UniProtKB-KW"/>
</dbReference>
<dbReference type="Pfam" id="PF00588">
    <property type="entry name" value="SpoU_methylase"/>
    <property type="match status" value="1"/>
</dbReference>
<protein>
    <submittedName>
        <fullName evidence="5">RNA methyltransferase, TrmH family</fullName>
    </submittedName>
</protein>
<sequence length="270" mass="30392">MIKEIISPSNQNIKHIKSLHKRKYRDKHKEFLIEGLRSVEHGLENNAEFRNICYNDVITSSNRGCKLLEKISQRKIELCKINDKIFKEISTTDSPQGILGVVKRRYYDLEDIISKDKLFLIILDKLQDPGNVGTIIRTADAAGVSCIISLKGTVDIYNSKTIRSTMGSIFSMPIIHIETIGDVIEILKGNGVDIISTTLEAERYHFEVKYGRKNAIIIGNEGNGISNELIKRSDIKVKIPIIGNAESLNASIAAGIIIYEIVRQTHFQKI</sequence>
<dbReference type="InterPro" id="IPR001537">
    <property type="entry name" value="SpoU_MeTrfase"/>
</dbReference>
<dbReference type="Gene3D" id="3.30.1330.30">
    <property type="match status" value="1"/>
</dbReference>
<evidence type="ECO:0000256" key="3">
    <source>
        <dbReference type="ARBA" id="ARBA00022679"/>
    </source>
</evidence>
<proteinExistence type="inferred from homology"/>
<organism evidence="5 6">
    <name type="scientific">Maledivibacter halophilus</name>
    <dbReference type="NCBI Taxonomy" id="36842"/>
    <lineage>
        <taxon>Bacteria</taxon>
        <taxon>Bacillati</taxon>
        <taxon>Bacillota</taxon>
        <taxon>Clostridia</taxon>
        <taxon>Peptostreptococcales</taxon>
        <taxon>Caminicellaceae</taxon>
        <taxon>Maledivibacter</taxon>
    </lineage>
</organism>
<dbReference type="GO" id="GO:0006396">
    <property type="term" value="P:RNA processing"/>
    <property type="evidence" value="ECO:0007669"/>
    <property type="project" value="InterPro"/>
</dbReference>
<dbReference type="RefSeq" id="WP_079489524.1">
    <property type="nucleotide sequence ID" value="NZ_FUZT01000001.1"/>
</dbReference>
<dbReference type="InterPro" id="IPR053888">
    <property type="entry name" value="MRM3-like_sub_bind"/>
</dbReference>
<dbReference type="InterPro" id="IPR029064">
    <property type="entry name" value="Ribosomal_eL30-like_sf"/>
</dbReference>
<reference evidence="6" key="1">
    <citation type="submission" date="2017-02" db="EMBL/GenBank/DDBJ databases">
        <authorList>
            <person name="Varghese N."/>
            <person name="Submissions S."/>
        </authorList>
    </citation>
    <scope>NUCLEOTIDE SEQUENCE [LARGE SCALE GENOMIC DNA]</scope>
    <source>
        <strain evidence="6">M1</strain>
    </source>
</reference>
<evidence type="ECO:0000313" key="5">
    <source>
        <dbReference type="EMBL" id="SKC43581.1"/>
    </source>
</evidence>
<dbReference type="SUPFAM" id="SSF75217">
    <property type="entry name" value="alpha/beta knot"/>
    <property type="match status" value="1"/>
</dbReference>
<comment type="similarity">
    <text evidence="1">Belongs to the class IV-like SAM-binding methyltransferase superfamily. RNA methyltransferase TrmH family.</text>
</comment>
<dbReference type="PANTHER" id="PTHR43191:SF2">
    <property type="entry name" value="RRNA METHYLTRANSFERASE 3, MITOCHONDRIAL"/>
    <property type="match status" value="1"/>
</dbReference>
<dbReference type="AlphaFoldDB" id="A0A1T5IWT5"/>
<dbReference type="GO" id="GO:0008173">
    <property type="term" value="F:RNA methyltransferase activity"/>
    <property type="evidence" value="ECO:0007669"/>
    <property type="project" value="InterPro"/>
</dbReference>
<dbReference type="InterPro" id="IPR029026">
    <property type="entry name" value="tRNA_m1G_MTases_N"/>
</dbReference>
<dbReference type="SMART" id="SM00967">
    <property type="entry name" value="SpoU_sub_bind"/>
    <property type="match status" value="1"/>
</dbReference>
<dbReference type="NCBIfam" id="TIGR00186">
    <property type="entry name" value="rRNA_methyl_3"/>
    <property type="match status" value="1"/>
</dbReference>